<evidence type="ECO:0000313" key="13">
    <source>
        <dbReference type="EMBL" id="REL28801.1"/>
    </source>
</evidence>
<protein>
    <recommendedName>
        <fullName evidence="4">Molybdopterin synthase catalytic subunit</fullName>
        <ecNumber evidence="3">2.8.1.12</ecNumber>
    </recommendedName>
    <alternativeName>
        <fullName evidence="10">MPT synthase subunit 2</fullName>
    </alternativeName>
    <alternativeName>
        <fullName evidence="8">Molybdenum cofactor biosynthesis protein E</fullName>
    </alternativeName>
    <alternativeName>
        <fullName evidence="9">Molybdopterin-converting factor large subunit</fullName>
    </alternativeName>
    <alternativeName>
        <fullName evidence="11">Molybdopterin-converting factor subunit 2</fullName>
    </alternativeName>
</protein>
<dbReference type="GO" id="GO:0006777">
    <property type="term" value="P:Mo-molybdopterin cofactor biosynthetic process"/>
    <property type="evidence" value="ECO:0007669"/>
    <property type="project" value="UniProtKB-KW"/>
</dbReference>
<proteinExistence type="inferred from homology"/>
<evidence type="ECO:0000256" key="6">
    <source>
        <dbReference type="ARBA" id="ARBA00023150"/>
    </source>
</evidence>
<dbReference type="UniPathway" id="UPA00344"/>
<name>A0A3E0TVU5_9GAMM</name>
<sequence>MQAPPLTTKIQVNEADFDAGDEIALLQSDNLDDGAVVTFTGRVRKQNEGQQVTGLFLEHYPAMTERSLANIVEQARAKWQINRVTVIHRVGQLSLGDNIVFVGVTSAHRTDAFHAAEFMMDYLKVEAPFWKKETRHDGDVWIDARQSDQKKAIAWS</sequence>
<dbReference type="RefSeq" id="WP_116009825.1">
    <property type="nucleotide sequence ID" value="NZ_QUOU01000001.1"/>
</dbReference>
<comment type="pathway">
    <text evidence="1">Cofactor biosynthesis; molybdopterin biosynthesis.</text>
</comment>
<evidence type="ECO:0000256" key="12">
    <source>
        <dbReference type="ARBA" id="ARBA00049878"/>
    </source>
</evidence>
<evidence type="ECO:0000256" key="5">
    <source>
        <dbReference type="ARBA" id="ARBA00022679"/>
    </source>
</evidence>
<dbReference type="PANTHER" id="PTHR23404">
    <property type="entry name" value="MOLYBDOPTERIN SYNTHASE RELATED"/>
    <property type="match status" value="1"/>
</dbReference>
<evidence type="ECO:0000256" key="10">
    <source>
        <dbReference type="ARBA" id="ARBA00030781"/>
    </source>
</evidence>
<keyword evidence="5" id="KW-0808">Transferase</keyword>
<dbReference type="EC" id="2.8.1.12" evidence="3"/>
<comment type="similarity">
    <text evidence="2">Belongs to the MoaE family.</text>
</comment>
<dbReference type="Pfam" id="PF02391">
    <property type="entry name" value="MoaE"/>
    <property type="match status" value="1"/>
</dbReference>
<evidence type="ECO:0000313" key="14">
    <source>
        <dbReference type="Proteomes" id="UP000256478"/>
    </source>
</evidence>
<keyword evidence="6" id="KW-0501">Molybdenum cofactor biosynthesis</keyword>
<dbReference type="Gene3D" id="3.90.1170.40">
    <property type="entry name" value="Molybdopterin biosynthesis MoaE subunit"/>
    <property type="match status" value="1"/>
</dbReference>
<dbReference type="FunFam" id="3.90.1170.40:FF:000001">
    <property type="entry name" value="Molybdopterin synthase catalytic subunit MoaE"/>
    <property type="match status" value="1"/>
</dbReference>
<evidence type="ECO:0000256" key="9">
    <source>
        <dbReference type="ARBA" id="ARBA00030407"/>
    </source>
</evidence>
<dbReference type="InterPro" id="IPR036563">
    <property type="entry name" value="MoaE_sf"/>
</dbReference>
<gene>
    <name evidence="13" type="primary">moaE</name>
    <name evidence="13" type="ORF">DXX93_03975</name>
</gene>
<dbReference type="CDD" id="cd00756">
    <property type="entry name" value="MoaE"/>
    <property type="match status" value="1"/>
</dbReference>
<evidence type="ECO:0000256" key="1">
    <source>
        <dbReference type="ARBA" id="ARBA00005046"/>
    </source>
</evidence>
<comment type="subunit">
    <text evidence="7">Heterotetramer of 2 MoaD subunits and 2 MoaE subunits. Also stable as homodimer. The enzyme changes between these two forms during catalysis.</text>
</comment>
<reference evidence="13 14" key="1">
    <citation type="submission" date="2018-08" db="EMBL/GenBank/DDBJ databases">
        <title>Thalassotalea euphylliae genome.</title>
        <authorList>
            <person name="Summers S."/>
            <person name="Rice S.A."/>
            <person name="Freckelton M.L."/>
            <person name="Nedved B.T."/>
            <person name="Hadfield M.G."/>
        </authorList>
    </citation>
    <scope>NUCLEOTIDE SEQUENCE [LARGE SCALE GENOMIC DNA]</scope>
    <source>
        <strain evidence="13 14">H1</strain>
    </source>
</reference>
<dbReference type="InterPro" id="IPR003448">
    <property type="entry name" value="Mopterin_biosynth_MoaE"/>
</dbReference>
<dbReference type="SUPFAM" id="SSF54690">
    <property type="entry name" value="Molybdopterin synthase subunit MoaE"/>
    <property type="match status" value="1"/>
</dbReference>
<evidence type="ECO:0000256" key="4">
    <source>
        <dbReference type="ARBA" id="ARBA00013858"/>
    </source>
</evidence>
<evidence type="ECO:0000256" key="7">
    <source>
        <dbReference type="ARBA" id="ARBA00026066"/>
    </source>
</evidence>
<comment type="caution">
    <text evidence="13">The sequence shown here is derived from an EMBL/GenBank/DDBJ whole genome shotgun (WGS) entry which is preliminary data.</text>
</comment>
<dbReference type="GO" id="GO:0030366">
    <property type="term" value="F:molybdopterin synthase activity"/>
    <property type="evidence" value="ECO:0007669"/>
    <property type="project" value="UniProtKB-EC"/>
</dbReference>
<organism evidence="13 14">
    <name type="scientific">Thalassotalea euphylliae</name>
    <dbReference type="NCBI Taxonomy" id="1655234"/>
    <lineage>
        <taxon>Bacteria</taxon>
        <taxon>Pseudomonadati</taxon>
        <taxon>Pseudomonadota</taxon>
        <taxon>Gammaproteobacteria</taxon>
        <taxon>Alteromonadales</taxon>
        <taxon>Colwelliaceae</taxon>
        <taxon>Thalassotalea</taxon>
    </lineage>
</organism>
<dbReference type="AlphaFoldDB" id="A0A3E0TVU5"/>
<dbReference type="OrthoDB" id="9803224at2"/>
<evidence type="ECO:0000256" key="11">
    <source>
        <dbReference type="ARBA" id="ARBA00032474"/>
    </source>
</evidence>
<accession>A0A3E0TVU5</accession>
<evidence type="ECO:0000256" key="3">
    <source>
        <dbReference type="ARBA" id="ARBA00011950"/>
    </source>
</evidence>
<evidence type="ECO:0000256" key="2">
    <source>
        <dbReference type="ARBA" id="ARBA00005426"/>
    </source>
</evidence>
<dbReference type="Proteomes" id="UP000256478">
    <property type="component" value="Unassembled WGS sequence"/>
</dbReference>
<dbReference type="EMBL" id="QUOU01000001">
    <property type="protein sequence ID" value="REL28801.1"/>
    <property type="molecule type" value="Genomic_DNA"/>
</dbReference>
<dbReference type="NCBIfam" id="NF007959">
    <property type="entry name" value="PRK10678.1"/>
    <property type="match status" value="1"/>
</dbReference>
<evidence type="ECO:0000256" key="8">
    <source>
        <dbReference type="ARBA" id="ARBA00029745"/>
    </source>
</evidence>
<comment type="catalytic activity">
    <reaction evidence="12">
        <text>2 [molybdopterin-synthase sulfur-carrier protein]-C-terminal-Gly-aminoethanethioate + cyclic pyranopterin phosphate + H2O = molybdopterin + 2 [molybdopterin-synthase sulfur-carrier protein]-C-terminal Gly-Gly + 2 H(+)</text>
        <dbReference type="Rhea" id="RHEA:26333"/>
        <dbReference type="Rhea" id="RHEA-COMP:12202"/>
        <dbReference type="Rhea" id="RHEA-COMP:19907"/>
        <dbReference type="ChEBI" id="CHEBI:15377"/>
        <dbReference type="ChEBI" id="CHEBI:15378"/>
        <dbReference type="ChEBI" id="CHEBI:58698"/>
        <dbReference type="ChEBI" id="CHEBI:59648"/>
        <dbReference type="ChEBI" id="CHEBI:90778"/>
        <dbReference type="ChEBI" id="CHEBI:232372"/>
        <dbReference type="EC" id="2.8.1.12"/>
    </reaction>
</comment>